<sequence>MPNKPKPQPLEKGNIVETYQIGLTTVHICDDYVAKTPEDIEKVIDDMHAAGWKIIESAAKGEAI</sequence>
<dbReference type="Proteomes" id="UP001597120">
    <property type="component" value="Unassembled WGS sequence"/>
</dbReference>
<proteinExistence type="predicted"/>
<evidence type="ECO:0000313" key="1">
    <source>
        <dbReference type="EMBL" id="MFD0868809.1"/>
    </source>
</evidence>
<accession>A0ABW3D7Y0</accession>
<reference evidence="2" key="1">
    <citation type="journal article" date="2019" name="Int. J. Syst. Evol. Microbiol.">
        <title>The Global Catalogue of Microorganisms (GCM) 10K type strain sequencing project: providing services to taxonomists for standard genome sequencing and annotation.</title>
        <authorList>
            <consortium name="The Broad Institute Genomics Platform"/>
            <consortium name="The Broad Institute Genome Sequencing Center for Infectious Disease"/>
            <person name="Wu L."/>
            <person name="Ma J."/>
        </authorList>
    </citation>
    <scope>NUCLEOTIDE SEQUENCE [LARGE SCALE GENOMIC DNA]</scope>
    <source>
        <strain evidence="2">CCUG 57263</strain>
    </source>
</reference>
<name>A0ABW3D7Y0_9BACL</name>
<evidence type="ECO:0000313" key="2">
    <source>
        <dbReference type="Proteomes" id="UP001597120"/>
    </source>
</evidence>
<protein>
    <submittedName>
        <fullName evidence="1">Uncharacterized protein</fullName>
    </submittedName>
</protein>
<organism evidence="1 2">
    <name type="scientific">Paenibacillus residui</name>
    <dbReference type="NCBI Taxonomy" id="629724"/>
    <lineage>
        <taxon>Bacteria</taxon>
        <taxon>Bacillati</taxon>
        <taxon>Bacillota</taxon>
        <taxon>Bacilli</taxon>
        <taxon>Bacillales</taxon>
        <taxon>Paenibacillaceae</taxon>
        <taxon>Paenibacillus</taxon>
    </lineage>
</organism>
<dbReference type="EMBL" id="JBHTIU010000023">
    <property type="protein sequence ID" value="MFD0868809.1"/>
    <property type="molecule type" value="Genomic_DNA"/>
</dbReference>
<dbReference type="RefSeq" id="WP_379286959.1">
    <property type="nucleotide sequence ID" value="NZ_JBHTIU010000023.1"/>
</dbReference>
<keyword evidence="2" id="KW-1185">Reference proteome</keyword>
<gene>
    <name evidence="1" type="ORF">ACFQ03_06575</name>
</gene>
<comment type="caution">
    <text evidence="1">The sequence shown here is derived from an EMBL/GenBank/DDBJ whole genome shotgun (WGS) entry which is preliminary data.</text>
</comment>